<dbReference type="GeneID" id="16997590"/>
<protein>
    <submittedName>
        <fullName evidence="7">Similar to glucose-6-phosphate/phosphate translocator</fullName>
    </submittedName>
</protein>
<sequence length="364" mass="40130">MSSTHASLQVSEDSVKKPLVVERGKDCAPSRPSLWRRLVQHGSAEYVTVGSMCLNFFSSTCIVVANKYAMDSLGFRYGSTLTLFHFICTSALLYVSSRCFGLFERKPCELYKVAKLAAGAAGFVVLTNLSLQYNSVGFYQVMKVMTTPTIVVIEALFYQKQLENRLKLALTPVCLGVVLTTATDFRLNLHGTLIASAGVIVTSLYQIWSGTMQKTLQLDALQLQYYTSPMSALFLLPFVPLMDNWRPGSPDSIFAYAFTPYRLGVILMTGVLAFLVNISIFMVIGRTSPVTYNVLGHAKTAVIISSDFLFFGRPRDLRNFAGVLLTMIGVVWYTHLKLEDQRSDAKSKVNDSSGSICKASTASP</sequence>
<feature type="transmembrane region" description="Helical" evidence="5">
    <location>
        <begin position="193"/>
        <end position="211"/>
    </location>
</feature>
<dbReference type="PANTHER" id="PTHR11132">
    <property type="entry name" value="SOLUTE CARRIER FAMILY 35"/>
    <property type="match status" value="1"/>
</dbReference>
<keyword evidence="2 5" id="KW-0812">Transmembrane</keyword>
<evidence type="ECO:0000256" key="2">
    <source>
        <dbReference type="ARBA" id="ARBA00022692"/>
    </source>
</evidence>
<feature type="domain" description="Sugar phosphate transporter" evidence="6">
    <location>
        <begin position="51"/>
        <end position="333"/>
    </location>
</feature>
<evidence type="ECO:0000259" key="6">
    <source>
        <dbReference type="Pfam" id="PF03151"/>
    </source>
</evidence>
<dbReference type="OrthoDB" id="5547497at2759"/>
<dbReference type="AlphaFoldDB" id="M1VC58"/>
<dbReference type="InterPro" id="IPR004853">
    <property type="entry name" value="Sugar_P_trans_dom"/>
</dbReference>
<feature type="transmembrane region" description="Helical" evidence="5">
    <location>
        <begin position="137"/>
        <end position="157"/>
    </location>
</feature>
<dbReference type="HOGENOM" id="CLU_048347_3_2_1"/>
<reference evidence="7 8" key="2">
    <citation type="journal article" date="2007" name="BMC Biol.">
        <title>A 100%-complete sequence reveals unusually simple genomic features in the hot-spring red alga Cyanidioschyzon merolae.</title>
        <authorList>
            <person name="Nozaki H."/>
            <person name="Takano H."/>
            <person name="Misumi O."/>
            <person name="Terasawa K."/>
            <person name="Matsuzaki M."/>
            <person name="Maruyama S."/>
            <person name="Nishida K."/>
            <person name="Yagisawa F."/>
            <person name="Yoshida Y."/>
            <person name="Fujiwara T."/>
            <person name="Takio S."/>
            <person name="Tamura K."/>
            <person name="Chung S.J."/>
            <person name="Nakamura S."/>
            <person name="Kuroiwa H."/>
            <person name="Tanaka K."/>
            <person name="Sato N."/>
            <person name="Kuroiwa T."/>
        </authorList>
    </citation>
    <scope>NUCLEOTIDE SEQUENCE [LARGE SCALE GENOMIC DNA]</scope>
    <source>
        <strain evidence="7 8">10D</strain>
    </source>
</reference>
<organism evidence="7 8">
    <name type="scientific">Cyanidioschyzon merolae (strain NIES-3377 / 10D)</name>
    <name type="common">Unicellular red alga</name>
    <dbReference type="NCBI Taxonomy" id="280699"/>
    <lineage>
        <taxon>Eukaryota</taxon>
        <taxon>Rhodophyta</taxon>
        <taxon>Bangiophyceae</taxon>
        <taxon>Cyanidiales</taxon>
        <taxon>Cyanidiaceae</taxon>
        <taxon>Cyanidioschyzon</taxon>
    </lineage>
</organism>
<dbReference type="InterPro" id="IPR037185">
    <property type="entry name" value="EmrE-like"/>
</dbReference>
<dbReference type="RefSeq" id="XP_005539065.1">
    <property type="nucleotide sequence ID" value="XM_005539008.1"/>
</dbReference>
<feature type="transmembrane region" description="Helical" evidence="5">
    <location>
        <begin position="46"/>
        <end position="65"/>
    </location>
</feature>
<keyword evidence="8" id="KW-1185">Reference proteome</keyword>
<dbReference type="Gramene" id="CMS488CT">
    <property type="protein sequence ID" value="CMS488CT"/>
    <property type="gene ID" value="CMS488C"/>
</dbReference>
<evidence type="ECO:0000256" key="5">
    <source>
        <dbReference type="SAM" id="Phobius"/>
    </source>
</evidence>
<dbReference type="OMA" id="WMVVNTL"/>
<dbReference type="SUPFAM" id="SSF103481">
    <property type="entry name" value="Multidrug resistance efflux transporter EmrE"/>
    <property type="match status" value="1"/>
</dbReference>
<evidence type="ECO:0000256" key="3">
    <source>
        <dbReference type="ARBA" id="ARBA00022989"/>
    </source>
</evidence>
<comment type="subcellular location">
    <subcellularLocation>
        <location evidence="1">Membrane</location>
        <topology evidence="1">Multi-pass membrane protein</topology>
    </subcellularLocation>
</comment>
<feature type="transmembrane region" description="Helical" evidence="5">
    <location>
        <begin position="223"/>
        <end position="241"/>
    </location>
</feature>
<feature type="transmembrane region" description="Helical" evidence="5">
    <location>
        <begin position="77"/>
        <end position="101"/>
    </location>
</feature>
<reference evidence="7 8" key="1">
    <citation type="journal article" date="2004" name="Nature">
        <title>Genome sequence of the ultrasmall unicellular red alga Cyanidioschyzon merolae 10D.</title>
        <authorList>
            <person name="Matsuzaki M."/>
            <person name="Misumi O."/>
            <person name="Shin-i T."/>
            <person name="Maruyama S."/>
            <person name="Takahara M."/>
            <person name="Miyagishima S."/>
            <person name="Mori T."/>
            <person name="Nishida K."/>
            <person name="Yagisawa F."/>
            <person name="Nishida K."/>
            <person name="Yoshida Y."/>
            <person name="Nishimura Y."/>
            <person name="Nakao S."/>
            <person name="Kobayashi T."/>
            <person name="Momoyama Y."/>
            <person name="Higashiyama T."/>
            <person name="Minoda A."/>
            <person name="Sano M."/>
            <person name="Nomoto H."/>
            <person name="Oishi K."/>
            <person name="Hayashi H."/>
            <person name="Ohta F."/>
            <person name="Nishizaka S."/>
            <person name="Haga S."/>
            <person name="Miura S."/>
            <person name="Morishita T."/>
            <person name="Kabeya Y."/>
            <person name="Terasawa K."/>
            <person name="Suzuki Y."/>
            <person name="Ishii Y."/>
            <person name="Asakawa S."/>
            <person name="Takano H."/>
            <person name="Ohta N."/>
            <person name="Kuroiwa H."/>
            <person name="Tanaka K."/>
            <person name="Shimizu N."/>
            <person name="Sugano S."/>
            <person name="Sato N."/>
            <person name="Nozaki H."/>
            <person name="Ogasawara N."/>
            <person name="Kohara Y."/>
            <person name="Kuroiwa T."/>
        </authorList>
    </citation>
    <scope>NUCLEOTIDE SEQUENCE [LARGE SCALE GENOMIC DNA]</scope>
    <source>
        <strain evidence="7 8">10D</strain>
    </source>
</reference>
<evidence type="ECO:0000256" key="4">
    <source>
        <dbReference type="ARBA" id="ARBA00023136"/>
    </source>
</evidence>
<evidence type="ECO:0000313" key="7">
    <source>
        <dbReference type="EMBL" id="BAM83029.1"/>
    </source>
</evidence>
<feature type="transmembrane region" description="Helical" evidence="5">
    <location>
        <begin position="317"/>
        <end position="336"/>
    </location>
</feature>
<accession>M1VC58</accession>
<dbReference type="GO" id="GO:0016020">
    <property type="term" value="C:membrane"/>
    <property type="evidence" value="ECO:0007669"/>
    <property type="project" value="UniProtKB-SubCell"/>
</dbReference>
<dbReference type="InterPro" id="IPR050186">
    <property type="entry name" value="TPT_transporter"/>
</dbReference>
<dbReference type="KEGG" id="cme:CYME_CMS488C"/>
<keyword evidence="3 5" id="KW-1133">Transmembrane helix</keyword>
<name>M1VC58_CYAM1</name>
<evidence type="ECO:0000256" key="1">
    <source>
        <dbReference type="ARBA" id="ARBA00004141"/>
    </source>
</evidence>
<evidence type="ECO:0000313" key="8">
    <source>
        <dbReference type="Proteomes" id="UP000007014"/>
    </source>
</evidence>
<dbReference type="Pfam" id="PF03151">
    <property type="entry name" value="TPT"/>
    <property type="match status" value="1"/>
</dbReference>
<dbReference type="EMBL" id="AP006501">
    <property type="protein sequence ID" value="BAM83029.1"/>
    <property type="molecule type" value="Genomic_DNA"/>
</dbReference>
<dbReference type="eggNOG" id="KOG1441">
    <property type="taxonomic scope" value="Eukaryota"/>
</dbReference>
<dbReference type="Proteomes" id="UP000007014">
    <property type="component" value="Chromosome 19"/>
</dbReference>
<gene>
    <name evidence="7" type="ORF">CYME_CMS488C</name>
</gene>
<feature type="transmembrane region" description="Helical" evidence="5">
    <location>
        <begin position="261"/>
        <end position="283"/>
    </location>
</feature>
<keyword evidence="4 5" id="KW-0472">Membrane</keyword>
<proteinExistence type="predicted"/>